<dbReference type="EMBL" id="JTDI01000002">
    <property type="protein sequence ID" value="KHK92602.1"/>
    <property type="molecule type" value="Genomic_DNA"/>
</dbReference>
<organism evidence="2 3">
    <name type="scientific">Novosphingobium malaysiense</name>
    <dbReference type="NCBI Taxonomy" id="1348853"/>
    <lineage>
        <taxon>Bacteria</taxon>
        <taxon>Pseudomonadati</taxon>
        <taxon>Pseudomonadota</taxon>
        <taxon>Alphaproteobacteria</taxon>
        <taxon>Sphingomonadales</taxon>
        <taxon>Sphingomonadaceae</taxon>
        <taxon>Novosphingobium</taxon>
    </lineage>
</organism>
<accession>A0A0B1ZU13</accession>
<comment type="caution">
    <text evidence="2">The sequence shown here is derived from an EMBL/GenBank/DDBJ whole genome shotgun (WGS) entry which is preliminary data.</text>
</comment>
<dbReference type="Proteomes" id="UP000031057">
    <property type="component" value="Unassembled WGS sequence"/>
</dbReference>
<feature type="compositionally biased region" description="Basic residues" evidence="1">
    <location>
        <begin position="52"/>
        <end position="64"/>
    </location>
</feature>
<evidence type="ECO:0000313" key="2">
    <source>
        <dbReference type="EMBL" id="KHK92602.1"/>
    </source>
</evidence>
<feature type="region of interest" description="Disordered" evidence="1">
    <location>
        <begin position="1"/>
        <end position="64"/>
    </location>
</feature>
<gene>
    <name evidence="2" type="ORF">LK12_07485</name>
</gene>
<name>A0A0B1ZU13_9SPHN</name>
<dbReference type="RefSeq" id="WP_039281212.1">
    <property type="nucleotide sequence ID" value="NZ_JTDI01000002.1"/>
</dbReference>
<dbReference type="AlphaFoldDB" id="A0A0B1ZU13"/>
<keyword evidence="3" id="KW-1185">Reference proteome</keyword>
<protein>
    <submittedName>
        <fullName evidence="2">Uncharacterized protein</fullName>
    </submittedName>
</protein>
<feature type="compositionally biased region" description="Basic and acidic residues" evidence="1">
    <location>
        <begin position="20"/>
        <end position="34"/>
    </location>
</feature>
<evidence type="ECO:0000256" key="1">
    <source>
        <dbReference type="SAM" id="MobiDB-lite"/>
    </source>
</evidence>
<evidence type="ECO:0000313" key="3">
    <source>
        <dbReference type="Proteomes" id="UP000031057"/>
    </source>
</evidence>
<proteinExistence type="predicted"/>
<sequence>MSEHDKPLKDGGAKESGASLRDRDSDPALQKENRQAVQNQSTVEPEDYQKRDHPRRGGRRGGHG</sequence>
<reference evidence="2 3" key="1">
    <citation type="submission" date="2014-10" db="EMBL/GenBank/DDBJ databases">
        <title>Genome sequence of Novosphingobium malaysiense MUSC 273(T).</title>
        <authorList>
            <person name="Lee L.-H."/>
        </authorList>
    </citation>
    <scope>NUCLEOTIDE SEQUENCE [LARGE SCALE GENOMIC DNA]</scope>
    <source>
        <strain evidence="2 3">MUSC 273</strain>
    </source>
</reference>
<feature type="compositionally biased region" description="Basic and acidic residues" evidence="1">
    <location>
        <begin position="1"/>
        <end position="13"/>
    </location>
</feature>